<feature type="compositionally biased region" description="Basic and acidic residues" evidence="1">
    <location>
        <begin position="24"/>
        <end position="93"/>
    </location>
</feature>
<keyword evidence="3" id="KW-1185">Reference proteome</keyword>
<accession>A0AAU9YYQ8</accession>
<dbReference type="InterPro" id="IPR025663">
    <property type="entry name" value="AKAP_28"/>
</dbReference>
<dbReference type="AlphaFoldDB" id="A0AAU9YYQ8"/>
<dbReference type="KEGG" id="prob:127217417"/>
<name>A0AAU9YYQ8_PHORO</name>
<dbReference type="GeneID" id="127217417"/>
<comment type="caution">
    <text evidence="2">The sequence shown here is derived from an EMBL/GenBank/DDBJ whole genome shotgun (WGS) entry which is preliminary data.</text>
</comment>
<proteinExistence type="predicted"/>
<dbReference type="PANTHER" id="PTHR35075:SF1">
    <property type="entry name" value="A-KINASE ANCHOR PROTEIN 14"/>
    <property type="match status" value="1"/>
</dbReference>
<reference evidence="2" key="1">
    <citation type="submission" date="2022-06" db="EMBL/GenBank/DDBJ databases">
        <authorList>
            <person name="Andreotti S."/>
            <person name="Wyler E."/>
        </authorList>
    </citation>
    <scope>NUCLEOTIDE SEQUENCE</scope>
</reference>
<dbReference type="RefSeq" id="XP_051034364.1">
    <property type="nucleotide sequence ID" value="XM_051178407.1"/>
</dbReference>
<evidence type="ECO:0000313" key="3">
    <source>
        <dbReference type="Proteomes" id="UP001152836"/>
    </source>
</evidence>
<dbReference type="InterPro" id="IPR053084">
    <property type="entry name" value="AKAP"/>
</dbReference>
<organism evidence="2 3">
    <name type="scientific">Phodopus roborovskii</name>
    <name type="common">Roborovski's desert hamster</name>
    <name type="synonym">Cricetulus roborovskii</name>
    <dbReference type="NCBI Taxonomy" id="109678"/>
    <lineage>
        <taxon>Eukaryota</taxon>
        <taxon>Metazoa</taxon>
        <taxon>Chordata</taxon>
        <taxon>Craniata</taxon>
        <taxon>Vertebrata</taxon>
        <taxon>Euteleostomi</taxon>
        <taxon>Mammalia</taxon>
        <taxon>Eutheria</taxon>
        <taxon>Euarchontoglires</taxon>
        <taxon>Glires</taxon>
        <taxon>Rodentia</taxon>
        <taxon>Myomorpha</taxon>
        <taxon>Muroidea</taxon>
        <taxon>Cricetidae</taxon>
        <taxon>Cricetinae</taxon>
        <taxon>Phodopus</taxon>
    </lineage>
</organism>
<sequence length="401" mass="45936">MDNKKRLPPQKVKIVENTSTAKTKKPDFLDAKNVTEPKDSRTVLDPKKTGTDPKEKKTVTIVTDPKDKKSVIEPKEKKTVTISDPKDKKPEVKDKRTVTFVTDIKDKRIVTDTKENKIMSIETKEKVTVPVVPEAKEKKLVPQVEPKEKVAVPIVSAVPAAPAAPEVKEKVVMPEVKKKKEVPPVHETKEAKASQIISETKDKKAVHDMKEKVPGTEIKEKKVVLEVREKKPMVTEKKDDGTSDVARTIVEGVLAAAVQFVEDARNPIKNIKWLTHGEFTVENGRKQIEKFVSTWEFQNRWVYYADFIERKDLIHSFHYIYRVRWSAPTAVRPMARVSANAYFTIKFNKSKPQDMPVDVSYIFENSALLQRPGKIRFREQWLRDITETKHILLESIPFKVV</sequence>
<dbReference type="PANTHER" id="PTHR35075">
    <property type="entry name" value="A-KINASE ANCHOR PROTEIN 14"/>
    <property type="match status" value="1"/>
</dbReference>
<dbReference type="EMBL" id="CALSGD010000664">
    <property type="protein sequence ID" value="CAH6779933.1"/>
    <property type="molecule type" value="Genomic_DNA"/>
</dbReference>
<dbReference type="Proteomes" id="UP001152836">
    <property type="component" value="Unassembled WGS sequence"/>
</dbReference>
<evidence type="ECO:0000313" key="2">
    <source>
        <dbReference type="EMBL" id="CAH6779933.1"/>
    </source>
</evidence>
<dbReference type="CTD" id="158798"/>
<dbReference type="Pfam" id="PF14469">
    <property type="entry name" value="AKAP28"/>
    <property type="match status" value="1"/>
</dbReference>
<gene>
    <name evidence="2" type="primary">Akap14</name>
    <name evidence="2" type="ORF">PHOROB_LOCUS3385</name>
</gene>
<feature type="region of interest" description="Disordered" evidence="1">
    <location>
        <begin position="1"/>
        <end position="93"/>
    </location>
</feature>
<protein>
    <submittedName>
        <fullName evidence="2">Akap14 protein</fullName>
    </submittedName>
</protein>
<dbReference type="GO" id="GO:0005952">
    <property type="term" value="C:cAMP-dependent protein kinase complex"/>
    <property type="evidence" value="ECO:0007669"/>
    <property type="project" value="TreeGrafter"/>
</dbReference>
<evidence type="ECO:0000256" key="1">
    <source>
        <dbReference type="SAM" id="MobiDB-lite"/>
    </source>
</evidence>
<dbReference type="GO" id="GO:0034237">
    <property type="term" value="F:protein kinase A regulatory subunit binding"/>
    <property type="evidence" value="ECO:0007669"/>
    <property type="project" value="TreeGrafter"/>
</dbReference>